<dbReference type="Proteomes" id="UP000274695">
    <property type="component" value="Unassembled WGS sequence"/>
</dbReference>
<proteinExistence type="predicted"/>
<protein>
    <submittedName>
        <fullName evidence="1">Uncharacterized protein</fullName>
    </submittedName>
</protein>
<dbReference type="InterPro" id="IPR021831">
    <property type="entry name" value="ParD-like"/>
</dbReference>
<evidence type="ECO:0000313" key="1">
    <source>
        <dbReference type="EMBL" id="RNL65567.1"/>
    </source>
</evidence>
<keyword evidence="2" id="KW-1185">Reference proteome</keyword>
<dbReference type="EMBL" id="RHGB01000006">
    <property type="protein sequence ID" value="RNL65567.1"/>
    <property type="molecule type" value="Genomic_DNA"/>
</dbReference>
<name>A0ABX9W3M5_9GAMM</name>
<dbReference type="Pfam" id="PF11903">
    <property type="entry name" value="ParD_like"/>
    <property type="match status" value="1"/>
</dbReference>
<organism evidence="1 2">
    <name type="scientific">Zhongshania marina</name>
    <dbReference type="NCBI Taxonomy" id="2304603"/>
    <lineage>
        <taxon>Bacteria</taxon>
        <taxon>Pseudomonadati</taxon>
        <taxon>Pseudomonadota</taxon>
        <taxon>Gammaproteobacteria</taxon>
        <taxon>Cellvibrionales</taxon>
        <taxon>Spongiibacteraceae</taxon>
        <taxon>Zhongshania</taxon>
    </lineage>
</organism>
<accession>A0ABX9W3M5</accession>
<evidence type="ECO:0000313" key="2">
    <source>
        <dbReference type="Proteomes" id="UP000274695"/>
    </source>
</evidence>
<gene>
    <name evidence="1" type="ORF">D0911_06835</name>
</gene>
<reference evidence="1 2" key="1">
    <citation type="submission" date="2018-10" db="EMBL/GenBank/DDBJ databases">
        <title>Draft genome sequence of Zhongshania sp. DSW25-10.</title>
        <authorList>
            <person name="Oh J."/>
        </authorList>
    </citation>
    <scope>NUCLEOTIDE SEQUENCE [LARGE SCALE GENOMIC DNA]</scope>
    <source>
        <strain evidence="1 2">DSW25-10</strain>
    </source>
</reference>
<sequence>MWRISGRSSADISRRHVGKSINLDDGFVLESTIRAKASGRSLVQKIEYDVTFGRIAIDNPNLSYAFIQEALLVKDDLEGGELTPYVRKMKRSLGS</sequence>
<comment type="caution">
    <text evidence="1">The sequence shown here is derived from an EMBL/GenBank/DDBJ whole genome shotgun (WGS) entry which is preliminary data.</text>
</comment>